<sequence>MSMTMDMATDGEMRDEEEKKSESIEVIRKKFTEWGFSPYAFQMYNLDEGSLVLPSFPHPLNKRPNPDLYMNYFLKECKRYESFDFSIEPMMVGEVKHCSYSELDKMTNYKNRGEIQKTLTGRLFHGTIVEGTVTRPAIVKTWDYLFPMKPECAPRLYKFCVCLRDRSKFDFLSNFFDEIELLTDERANKHPNLVKLYRYCFDTRLAVVYDAKFTGVLSNVLLADDFGWDDRMKVATQLADLFSWLHEKGIAFGCVSDSCIMIDEEVNIKVFDFGFVSNNVTEDTEIPVEVRVGWEGKRTMKTDVYIFGILLLKLIAKNEFICAGPYQLDRCAIDEATRGKKYLVHECFKEVDYSNAFEITLLAFLCLNPDYPDQRPTMKDVVHALKLMRTRMKKRKRDETEAE</sequence>
<dbReference type="PROSITE" id="PS50011">
    <property type="entry name" value="PROTEIN_KINASE_DOM"/>
    <property type="match status" value="1"/>
</dbReference>
<evidence type="ECO:0000256" key="2">
    <source>
        <dbReference type="ARBA" id="ARBA00022679"/>
    </source>
</evidence>
<dbReference type="InterPro" id="IPR000719">
    <property type="entry name" value="Prot_kinase_dom"/>
</dbReference>
<evidence type="ECO:0000259" key="7">
    <source>
        <dbReference type="PROSITE" id="PS50011"/>
    </source>
</evidence>
<proteinExistence type="predicted"/>
<keyword evidence="5" id="KW-0067">ATP-binding</keyword>
<dbReference type="Pfam" id="PF07714">
    <property type="entry name" value="PK_Tyr_Ser-Thr"/>
    <property type="match status" value="1"/>
</dbReference>
<dbReference type="PANTHER" id="PTHR47983:SF22">
    <property type="entry name" value="PROLINE-RICH RECEPTOR-LIKE PROTEIN KINASE PERK2"/>
    <property type="match status" value="1"/>
</dbReference>
<evidence type="ECO:0000313" key="9">
    <source>
        <dbReference type="Proteomes" id="UP000824120"/>
    </source>
</evidence>
<dbReference type="GO" id="GO:0004672">
    <property type="term" value="F:protein kinase activity"/>
    <property type="evidence" value="ECO:0007669"/>
    <property type="project" value="InterPro"/>
</dbReference>
<evidence type="ECO:0000256" key="3">
    <source>
        <dbReference type="ARBA" id="ARBA00022741"/>
    </source>
</evidence>
<dbReference type="SMART" id="SM00220">
    <property type="entry name" value="S_TKc"/>
    <property type="match status" value="1"/>
</dbReference>
<keyword evidence="4" id="KW-0418">Kinase</keyword>
<protein>
    <recommendedName>
        <fullName evidence="7">Protein kinase domain-containing protein</fullName>
    </recommendedName>
</protein>
<dbReference type="PANTHER" id="PTHR47983">
    <property type="entry name" value="PTO-INTERACTING PROTEIN 1-LIKE"/>
    <property type="match status" value="1"/>
</dbReference>
<dbReference type="InterPro" id="IPR001245">
    <property type="entry name" value="Ser-Thr/Tyr_kinase_cat_dom"/>
</dbReference>
<name>A0A9J5Y010_SOLCO</name>
<dbReference type="GO" id="GO:0005524">
    <property type="term" value="F:ATP binding"/>
    <property type="evidence" value="ECO:0007669"/>
    <property type="project" value="UniProtKB-KW"/>
</dbReference>
<dbReference type="SUPFAM" id="SSF56112">
    <property type="entry name" value="Protein kinase-like (PK-like)"/>
    <property type="match status" value="1"/>
</dbReference>
<evidence type="ECO:0000256" key="1">
    <source>
        <dbReference type="ARBA" id="ARBA00022553"/>
    </source>
</evidence>
<dbReference type="Gene3D" id="3.30.200.20">
    <property type="entry name" value="Phosphorylase Kinase, domain 1"/>
    <property type="match status" value="1"/>
</dbReference>
<dbReference type="InterPro" id="IPR052101">
    <property type="entry name" value="Plant_StressResp_Kinase"/>
</dbReference>
<keyword evidence="3" id="KW-0547">Nucleotide-binding</keyword>
<dbReference type="EMBL" id="JACXVP010000007">
    <property type="protein sequence ID" value="KAG5593769.1"/>
    <property type="molecule type" value="Genomic_DNA"/>
</dbReference>
<comment type="caution">
    <text evidence="8">The sequence shown here is derived from an EMBL/GenBank/DDBJ whole genome shotgun (WGS) entry which is preliminary data.</text>
</comment>
<keyword evidence="1" id="KW-0597">Phosphoprotein</keyword>
<keyword evidence="2" id="KW-0808">Transferase</keyword>
<dbReference type="InterPro" id="IPR011009">
    <property type="entry name" value="Kinase-like_dom_sf"/>
</dbReference>
<dbReference type="Gene3D" id="1.10.510.10">
    <property type="entry name" value="Transferase(Phosphotransferase) domain 1"/>
    <property type="match status" value="1"/>
</dbReference>
<accession>A0A9J5Y010</accession>
<evidence type="ECO:0000256" key="4">
    <source>
        <dbReference type="ARBA" id="ARBA00022777"/>
    </source>
</evidence>
<dbReference type="OrthoDB" id="1300456at2759"/>
<dbReference type="Proteomes" id="UP000824120">
    <property type="component" value="Chromosome 7"/>
</dbReference>
<feature type="region of interest" description="Disordered" evidence="6">
    <location>
        <begin position="1"/>
        <end position="21"/>
    </location>
</feature>
<evidence type="ECO:0000256" key="6">
    <source>
        <dbReference type="SAM" id="MobiDB-lite"/>
    </source>
</evidence>
<gene>
    <name evidence="8" type="ORF">H5410_035001</name>
</gene>
<organism evidence="8 9">
    <name type="scientific">Solanum commersonii</name>
    <name type="common">Commerson's wild potato</name>
    <name type="synonym">Commerson's nightshade</name>
    <dbReference type="NCBI Taxonomy" id="4109"/>
    <lineage>
        <taxon>Eukaryota</taxon>
        <taxon>Viridiplantae</taxon>
        <taxon>Streptophyta</taxon>
        <taxon>Embryophyta</taxon>
        <taxon>Tracheophyta</taxon>
        <taxon>Spermatophyta</taxon>
        <taxon>Magnoliopsida</taxon>
        <taxon>eudicotyledons</taxon>
        <taxon>Gunneridae</taxon>
        <taxon>Pentapetalae</taxon>
        <taxon>asterids</taxon>
        <taxon>lamiids</taxon>
        <taxon>Solanales</taxon>
        <taxon>Solanaceae</taxon>
        <taxon>Solanoideae</taxon>
        <taxon>Solaneae</taxon>
        <taxon>Solanum</taxon>
    </lineage>
</organism>
<feature type="domain" description="Protein kinase" evidence="7">
    <location>
        <begin position="109"/>
        <end position="388"/>
    </location>
</feature>
<keyword evidence="9" id="KW-1185">Reference proteome</keyword>
<dbReference type="AlphaFoldDB" id="A0A9J5Y010"/>
<evidence type="ECO:0000256" key="5">
    <source>
        <dbReference type="ARBA" id="ARBA00022840"/>
    </source>
</evidence>
<reference evidence="8 9" key="1">
    <citation type="submission" date="2020-09" db="EMBL/GenBank/DDBJ databases">
        <title>De no assembly of potato wild relative species, Solanum commersonii.</title>
        <authorList>
            <person name="Cho K."/>
        </authorList>
    </citation>
    <scope>NUCLEOTIDE SEQUENCE [LARGE SCALE GENOMIC DNA]</scope>
    <source>
        <strain evidence="8">LZ3.2</strain>
        <tissue evidence="8">Leaf</tissue>
    </source>
</reference>
<evidence type="ECO:0000313" key="8">
    <source>
        <dbReference type="EMBL" id="KAG5593769.1"/>
    </source>
</evidence>